<protein>
    <submittedName>
        <fullName evidence="2">Uncharacterized protein</fullName>
    </submittedName>
</protein>
<proteinExistence type="predicted"/>
<accession>A0A9P7G536</accession>
<comment type="caution">
    <text evidence="2">The sequence shown here is derived from an EMBL/GenBank/DDBJ whole genome shotgun (WGS) entry which is preliminary data.</text>
</comment>
<sequence>MTNFGGQSGNNATESSRKDIEPNASRPSNSGVDGKAGEGAGDTERQRDGGEDEGM</sequence>
<evidence type="ECO:0000256" key="1">
    <source>
        <dbReference type="SAM" id="MobiDB-lite"/>
    </source>
</evidence>
<organism evidence="2 3">
    <name type="scientific">Asterophora parasitica</name>
    <dbReference type="NCBI Taxonomy" id="117018"/>
    <lineage>
        <taxon>Eukaryota</taxon>
        <taxon>Fungi</taxon>
        <taxon>Dikarya</taxon>
        <taxon>Basidiomycota</taxon>
        <taxon>Agaricomycotina</taxon>
        <taxon>Agaricomycetes</taxon>
        <taxon>Agaricomycetidae</taxon>
        <taxon>Agaricales</taxon>
        <taxon>Tricholomatineae</taxon>
        <taxon>Lyophyllaceae</taxon>
        <taxon>Asterophora</taxon>
    </lineage>
</organism>
<feature type="compositionally biased region" description="Polar residues" evidence="1">
    <location>
        <begin position="1"/>
        <end position="14"/>
    </location>
</feature>
<evidence type="ECO:0000313" key="3">
    <source>
        <dbReference type="Proteomes" id="UP000775547"/>
    </source>
</evidence>
<gene>
    <name evidence="2" type="ORF">DXG03_006623</name>
</gene>
<feature type="non-terminal residue" evidence="2">
    <location>
        <position position="55"/>
    </location>
</feature>
<dbReference type="AlphaFoldDB" id="A0A9P7G536"/>
<name>A0A9P7G536_9AGAR</name>
<dbReference type="EMBL" id="JABCKV010000446">
    <property type="protein sequence ID" value="KAG5640927.1"/>
    <property type="molecule type" value="Genomic_DNA"/>
</dbReference>
<reference evidence="2" key="1">
    <citation type="submission" date="2020-07" db="EMBL/GenBank/DDBJ databases">
        <authorList>
            <person name="Nieuwenhuis M."/>
            <person name="Van De Peppel L.J.J."/>
        </authorList>
    </citation>
    <scope>NUCLEOTIDE SEQUENCE</scope>
    <source>
        <strain evidence="2">AP01</strain>
        <tissue evidence="2">Mycelium</tissue>
    </source>
</reference>
<evidence type="ECO:0000313" key="2">
    <source>
        <dbReference type="EMBL" id="KAG5640927.1"/>
    </source>
</evidence>
<feature type="region of interest" description="Disordered" evidence="1">
    <location>
        <begin position="1"/>
        <end position="55"/>
    </location>
</feature>
<reference evidence="2" key="2">
    <citation type="submission" date="2021-10" db="EMBL/GenBank/DDBJ databases">
        <title>Phylogenomics reveals ancestral predisposition of the termite-cultivated fungus Termitomyces towards a domesticated lifestyle.</title>
        <authorList>
            <person name="Auxier B."/>
            <person name="Grum-Grzhimaylo A."/>
            <person name="Cardenas M.E."/>
            <person name="Lodge J.D."/>
            <person name="Laessoe T."/>
            <person name="Pedersen O."/>
            <person name="Smith M.E."/>
            <person name="Kuyper T.W."/>
            <person name="Franco-Molano E.A."/>
            <person name="Baroni T.J."/>
            <person name="Aanen D.K."/>
        </authorList>
    </citation>
    <scope>NUCLEOTIDE SEQUENCE</scope>
    <source>
        <strain evidence="2">AP01</strain>
        <tissue evidence="2">Mycelium</tissue>
    </source>
</reference>
<keyword evidence="3" id="KW-1185">Reference proteome</keyword>
<dbReference type="Proteomes" id="UP000775547">
    <property type="component" value="Unassembled WGS sequence"/>
</dbReference>